<protein>
    <submittedName>
        <fullName evidence="2">Pimeloyl-ACP methyl ester carboxylesterase</fullName>
    </submittedName>
</protein>
<dbReference type="STRING" id="1938817.SAMN06296008_104152"/>
<evidence type="ECO:0000259" key="1">
    <source>
        <dbReference type="Pfam" id="PF00561"/>
    </source>
</evidence>
<dbReference type="SUPFAM" id="SSF53474">
    <property type="entry name" value="alpha/beta-Hydrolases"/>
    <property type="match status" value="1"/>
</dbReference>
<dbReference type="PRINTS" id="PR00111">
    <property type="entry name" value="ABHYDROLASE"/>
</dbReference>
<proteinExistence type="predicted"/>
<feature type="domain" description="AB hydrolase-1" evidence="1">
    <location>
        <begin position="58"/>
        <end position="290"/>
    </location>
</feature>
<dbReference type="Pfam" id="PF00561">
    <property type="entry name" value="Abhydrolase_1"/>
    <property type="match status" value="1"/>
</dbReference>
<dbReference type="PANTHER" id="PTHR46438">
    <property type="entry name" value="ALPHA/BETA-HYDROLASES SUPERFAMILY PROTEIN"/>
    <property type="match status" value="1"/>
</dbReference>
<dbReference type="EMBL" id="FWXJ01000004">
    <property type="protein sequence ID" value="SMC44039.1"/>
    <property type="molecule type" value="Genomic_DNA"/>
</dbReference>
<reference evidence="2 3" key="1">
    <citation type="submission" date="2017-04" db="EMBL/GenBank/DDBJ databases">
        <authorList>
            <person name="Afonso C.L."/>
            <person name="Miller P.J."/>
            <person name="Scott M.A."/>
            <person name="Spackman E."/>
            <person name="Goraichik I."/>
            <person name="Dimitrov K.M."/>
            <person name="Suarez D.L."/>
            <person name="Swayne D.E."/>
        </authorList>
    </citation>
    <scope>NUCLEOTIDE SEQUENCE [LARGE SCALE GENOMIC DNA]</scope>
    <source>
        <strain evidence="2 3">VK13</strain>
    </source>
</reference>
<sequence length="307" mass="35012">MKKILMSLALLLSVLFYFWTPNLDVHQLEANYAKPPSQFMNVLGSRMHVRDTGPKQAPALILIHGFGASLHTWDEWSSTLDKEYRVIRFDLPGFGLTGPDSTGDYTDDRTNALLLELMRQLQIEQATLIGNSIGGRIAWYFTSQYPAQVNKLVLISPDGFKSPNGNYGQQPEISSLMYLIQFIMPKFLLKQNLEIAYANPATLTPSMLDQYYELLLAPGVRQAMMQRMQQRVLKDPKPFLQSIQQPTLLLWGEQDRMIPVENAQDYLSLLPHAELQTLKNTGHLPQEENPAHHLRGLLEFLKSPKLY</sequence>
<evidence type="ECO:0000313" key="2">
    <source>
        <dbReference type="EMBL" id="SMC44039.1"/>
    </source>
</evidence>
<dbReference type="AlphaFoldDB" id="A0A1W1Z6G9"/>
<dbReference type="Gene3D" id="3.40.50.1820">
    <property type="entry name" value="alpha/beta hydrolase"/>
    <property type="match status" value="1"/>
</dbReference>
<dbReference type="InterPro" id="IPR000073">
    <property type="entry name" value="AB_hydrolase_1"/>
</dbReference>
<organism evidence="2 3">
    <name type="scientific">Polynucleobacter kasalickyi</name>
    <dbReference type="NCBI Taxonomy" id="1938817"/>
    <lineage>
        <taxon>Bacteria</taxon>
        <taxon>Pseudomonadati</taxon>
        <taxon>Pseudomonadota</taxon>
        <taxon>Betaproteobacteria</taxon>
        <taxon>Burkholderiales</taxon>
        <taxon>Burkholderiaceae</taxon>
        <taxon>Polynucleobacter</taxon>
    </lineage>
</organism>
<dbReference type="OrthoDB" id="9799989at2"/>
<dbReference type="InterPro" id="IPR029058">
    <property type="entry name" value="AB_hydrolase_fold"/>
</dbReference>
<gene>
    <name evidence="2" type="ORF">SAMN06296008_104152</name>
</gene>
<accession>A0A1W1Z6G9</accession>
<keyword evidence="3" id="KW-1185">Reference proteome</keyword>
<dbReference type="PANTHER" id="PTHR46438:SF11">
    <property type="entry name" value="LIPASE-RELATED"/>
    <property type="match status" value="1"/>
</dbReference>
<name>A0A1W1Z6G9_9BURK</name>
<dbReference type="RefSeq" id="WP_084283113.1">
    <property type="nucleotide sequence ID" value="NZ_FWXJ01000004.1"/>
</dbReference>
<dbReference type="Proteomes" id="UP000192708">
    <property type="component" value="Unassembled WGS sequence"/>
</dbReference>
<evidence type="ECO:0000313" key="3">
    <source>
        <dbReference type="Proteomes" id="UP000192708"/>
    </source>
</evidence>